<organism evidence="1 2">
    <name type="scientific">Methylorubrum extorquens</name>
    <name type="common">Methylobacterium dichloromethanicum</name>
    <name type="synonym">Methylobacterium extorquens</name>
    <dbReference type="NCBI Taxonomy" id="408"/>
    <lineage>
        <taxon>Bacteria</taxon>
        <taxon>Pseudomonadati</taxon>
        <taxon>Pseudomonadota</taxon>
        <taxon>Alphaproteobacteria</taxon>
        <taxon>Hyphomicrobiales</taxon>
        <taxon>Methylobacteriaceae</taxon>
        <taxon>Methylorubrum</taxon>
    </lineage>
</organism>
<dbReference type="RefSeq" id="WP_165617926.1">
    <property type="nucleotide sequence ID" value="NZ_CP073633.1"/>
</dbReference>
<proteinExistence type="predicted"/>
<protein>
    <submittedName>
        <fullName evidence="1">Uncharacterized protein</fullName>
    </submittedName>
</protein>
<evidence type="ECO:0000313" key="2">
    <source>
        <dbReference type="Proteomes" id="UP001223720"/>
    </source>
</evidence>
<dbReference type="EMBL" id="CP073633">
    <property type="protein sequence ID" value="WHQ69537.1"/>
    <property type="molecule type" value="Genomic_DNA"/>
</dbReference>
<name>A0AAX3WD63_METEX</name>
<evidence type="ECO:0000313" key="1">
    <source>
        <dbReference type="EMBL" id="WHQ69537.1"/>
    </source>
</evidence>
<dbReference type="Proteomes" id="UP001223720">
    <property type="component" value="Chromosome"/>
</dbReference>
<dbReference type="AlphaFoldDB" id="A0AAX3WD63"/>
<reference evidence="1" key="1">
    <citation type="journal article" date="2022" name="Biotechnol. Bioprocess Eng.">
        <title>Pan-genome Analysis Reveals Comparative Genomic Features of Central Metabolic Pathways in Methylorubrum extorquens.</title>
        <authorList>
            <person name="Lee G.M."/>
            <person name="Scott-Nevros Z.K."/>
            <person name="Lee S.-M."/>
            <person name="Kim D."/>
        </authorList>
    </citation>
    <scope>NUCLEOTIDE SEQUENCE</scope>
    <source>
        <strain evidence="1">ATCC 55366</strain>
    </source>
</reference>
<sequence length="48" mass="5254">MSPRELAAYRVGLRQAADMALIAAMELELRPDAGKLRQQAAIEAMRGL</sequence>
<gene>
    <name evidence="1" type="ORF">KEC54_24905</name>
</gene>
<accession>A0AAX3WD63</accession>